<dbReference type="AlphaFoldDB" id="A0A1G4YN03"/>
<feature type="domain" description="SnoaL-like" evidence="2">
    <location>
        <begin position="10"/>
        <end position="127"/>
    </location>
</feature>
<feature type="region of interest" description="Disordered" evidence="1">
    <location>
        <begin position="155"/>
        <end position="192"/>
    </location>
</feature>
<dbReference type="CDD" id="cd00531">
    <property type="entry name" value="NTF2_like"/>
    <property type="match status" value="1"/>
</dbReference>
<organism evidence="3 4">
    <name type="scientific">Klenkia marina</name>
    <dbReference type="NCBI Taxonomy" id="1960309"/>
    <lineage>
        <taxon>Bacteria</taxon>
        <taxon>Bacillati</taxon>
        <taxon>Actinomycetota</taxon>
        <taxon>Actinomycetes</taxon>
        <taxon>Geodermatophilales</taxon>
        <taxon>Geodermatophilaceae</taxon>
        <taxon>Klenkia</taxon>
    </lineage>
</organism>
<dbReference type="STRING" id="1960309.SAMN03159343_3028"/>
<dbReference type="Proteomes" id="UP000198981">
    <property type="component" value="Unassembled WGS sequence"/>
</dbReference>
<evidence type="ECO:0000256" key="1">
    <source>
        <dbReference type="SAM" id="MobiDB-lite"/>
    </source>
</evidence>
<dbReference type="RefSeq" id="WP_092806404.1">
    <property type="nucleotide sequence ID" value="NZ_FMUH01000005.1"/>
</dbReference>
<accession>A0A1G4YN03</accession>
<keyword evidence="4" id="KW-1185">Reference proteome</keyword>
<dbReference type="Pfam" id="PF13577">
    <property type="entry name" value="SnoaL_4"/>
    <property type="match status" value="1"/>
</dbReference>
<evidence type="ECO:0000313" key="3">
    <source>
        <dbReference type="EMBL" id="SCX54188.1"/>
    </source>
</evidence>
<reference evidence="4" key="1">
    <citation type="submission" date="2016-10" db="EMBL/GenBank/DDBJ databases">
        <authorList>
            <person name="Varghese N."/>
            <person name="Submissions S."/>
        </authorList>
    </citation>
    <scope>NUCLEOTIDE SEQUENCE [LARGE SCALE GENOMIC DNA]</scope>
    <source>
        <strain evidence="4">DSM 45722</strain>
    </source>
</reference>
<dbReference type="OrthoDB" id="4941530at2"/>
<dbReference type="SUPFAM" id="SSF54427">
    <property type="entry name" value="NTF2-like"/>
    <property type="match status" value="1"/>
</dbReference>
<name>A0A1G4YN03_9ACTN</name>
<gene>
    <name evidence="3" type="ORF">SAMN03159343_3028</name>
</gene>
<evidence type="ECO:0000259" key="2">
    <source>
        <dbReference type="Pfam" id="PF13577"/>
    </source>
</evidence>
<dbReference type="InterPro" id="IPR032710">
    <property type="entry name" value="NTF2-like_dom_sf"/>
</dbReference>
<sequence length="192" mass="21460">MADLQRRIAVLEDREAIRELDARYCRYLDQGQWDELADCFTPDGTFDGLSMVRGRSDLVRFFSGLADGGLTTFWHHISNLEITVHPGADDAHTTSLLWQPCVVDGVPHVAAGRYQDTLTRTPNGWRYQVKQVRFSYFAPLNQGWDHHRFTLDSARAAALPRPNASSRSGAQTPDDAPTPSTPPAEPTPTRNP</sequence>
<feature type="compositionally biased region" description="Pro residues" evidence="1">
    <location>
        <begin position="179"/>
        <end position="192"/>
    </location>
</feature>
<proteinExistence type="predicted"/>
<protein>
    <submittedName>
        <fullName evidence="3">SnoaL-like domain-containing protein</fullName>
    </submittedName>
</protein>
<dbReference type="Gene3D" id="3.10.450.50">
    <property type="match status" value="1"/>
</dbReference>
<dbReference type="EMBL" id="FMUH01000005">
    <property type="protein sequence ID" value="SCX54188.1"/>
    <property type="molecule type" value="Genomic_DNA"/>
</dbReference>
<evidence type="ECO:0000313" key="4">
    <source>
        <dbReference type="Proteomes" id="UP000198981"/>
    </source>
</evidence>
<dbReference type="InterPro" id="IPR037401">
    <property type="entry name" value="SnoaL-like"/>
</dbReference>